<sequence>MAPVGNSASGELHMKSVFVRPLLLLTTLTWLLPFPPAMAQETPAEEKITPRFAAFAIETDLQRELIGRPEPNIYLAIDAAPIVEAGWAKPDYVLSVDVQQRLREIIHDYSIEDPEVTLWVSGPHIADIRAMTQQMKQIFADSTFKPKLKLNSTYFTSDHSLFNGTPSPFLAPDADAKPVDRQLAGQGFEAFVVTSDLARQKSSGADIYITLHQPITRDFEKFSPEMVARLKAAVDELDPAHRQVITIKCETTLHGQQVMYDFTSRPSTNNGNFFAPQPLSKAELLAEELGFKNCRFGIHGLRFSPEDLMQRKAPNFQLSNQEGEMVDFHEITKGKVTLLNFSGIACPPCQKEAPHLTALQKEFADQGVKVISVNGYNELLEEIQANMKRLSLEHETLVMGRGVANGQYKVYAYPLTFFLDENGIIRDFHLDFKQGDEAVLKEKIAKLLKEKED</sequence>
<dbReference type="AlphaFoldDB" id="A0A2S8GMG7"/>
<name>A0A2S8GMG7_9BACT</name>
<dbReference type="SUPFAM" id="SSF52833">
    <property type="entry name" value="Thioredoxin-like"/>
    <property type="match status" value="1"/>
</dbReference>
<dbReference type="EMBL" id="PUHZ01000014">
    <property type="protein sequence ID" value="PQO45615.1"/>
    <property type="molecule type" value="Genomic_DNA"/>
</dbReference>
<dbReference type="PANTHER" id="PTHR42852">
    <property type="entry name" value="THIOL:DISULFIDE INTERCHANGE PROTEIN DSBE"/>
    <property type="match status" value="1"/>
</dbReference>
<organism evidence="2 3">
    <name type="scientific">Blastopirellula marina</name>
    <dbReference type="NCBI Taxonomy" id="124"/>
    <lineage>
        <taxon>Bacteria</taxon>
        <taxon>Pseudomonadati</taxon>
        <taxon>Planctomycetota</taxon>
        <taxon>Planctomycetia</taxon>
        <taxon>Pirellulales</taxon>
        <taxon>Pirellulaceae</taxon>
        <taxon>Blastopirellula</taxon>
    </lineage>
</organism>
<dbReference type="InterPro" id="IPR036249">
    <property type="entry name" value="Thioredoxin-like_sf"/>
</dbReference>
<dbReference type="CDD" id="cd02966">
    <property type="entry name" value="TlpA_like_family"/>
    <property type="match status" value="1"/>
</dbReference>
<dbReference type="GO" id="GO:0016491">
    <property type="term" value="F:oxidoreductase activity"/>
    <property type="evidence" value="ECO:0007669"/>
    <property type="project" value="InterPro"/>
</dbReference>
<evidence type="ECO:0000259" key="1">
    <source>
        <dbReference type="PROSITE" id="PS51352"/>
    </source>
</evidence>
<comment type="caution">
    <text evidence="2">The sequence shown here is derived from an EMBL/GenBank/DDBJ whole genome shotgun (WGS) entry which is preliminary data.</text>
</comment>
<dbReference type="PANTHER" id="PTHR42852:SF13">
    <property type="entry name" value="PROTEIN DIPZ"/>
    <property type="match status" value="1"/>
</dbReference>
<dbReference type="Gene3D" id="3.40.30.10">
    <property type="entry name" value="Glutaredoxin"/>
    <property type="match status" value="1"/>
</dbReference>
<dbReference type="GO" id="GO:0016209">
    <property type="term" value="F:antioxidant activity"/>
    <property type="evidence" value="ECO:0007669"/>
    <property type="project" value="InterPro"/>
</dbReference>
<dbReference type="Proteomes" id="UP000237819">
    <property type="component" value="Unassembled WGS sequence"/>
</dbReference>
<feature type="domain" description="Thioredoxin" evidence="1">
    <location>
        <begin position="307"/>
        <end position="449"/>
    </location>
</feature>
<dbReference type="PROSITE" id="PS51352">
    <property type="entry name" value="THIOREDOXIN_2"/>
    <property type="match status" value="1"/>
</dbReference>
<accession>A0A2S8GMG7</accession>
<proteinExistence type="predicted"/>
<reference evidence="2 3" key="1">
    <citation type="submission" date="2018-02" db="EMBL/GenBank/DDBJ databases">
        <title>Comparative genomes isolates from brazilian mangrove.</title>
        <authorList>
            <person name="Araujo J.E."/>
            <person name="Taketani R.G."/>
            <person name="Silva M.C.P."/>
            <person name="Loureco M.V."/>
            <person name="Andreote F.D."/>
        </authorList>
    </citation>
    <scope>NUCLEOTIDE SEQUENCE [LARGE SCALE GENOMIC DNA]</scope>
    <source>
        <strain evidence="2 3">Nap-Phe MGV</strain>
    </source>
</reference>
<dbReference type="Pfam" id="PF00578">
    <property type="entry name" value="AhpC-TSA"/>
    <property type="match status" value="1"/>
</dbReference>
<evidence type="ECO:0000313" key="2">
    <source>
        <dbReference type="EMBL" id="PQO45615.1"/>
    </source>
</evidence>
<evidence type="ECO:0000313" key="3">
    <source>
        <dbReference type="Proteomes" id="UP000237819"/>
    </source>
</evidence>
<protein>
    <recommendedName>
        <fullName evidence="1">Thioredoxin domain-containing protein</fullName>
    </recommendedName>
</protein>
<dbReference type="InterPro" id="IPR050553">
    <property type="entry name" value="Thioredoxin_ResA/DsbE_sf"/>
</dbReference>
<dbReference type="InterPro" id="IPR013766">
    <property type="entry name" value="Thioredoxin_domain"/>
</dbReference>
<dbReference type="InterPro" id="IPR000866">
    <property type="entry name" value="AhpC/TSA"/>
</dbReference>
<gene>
    <name evidence="2" type="ORF">C5Y93_14345</name>
</gene>